<dbReference type="Proteomes" id="UP000250796">
    <property type="component" value="Chromosome MESINF"/>
</dbReference>
<evidence type="ECO:0000256" key="1">
    <source>
        <dbReference type="SAM" id="Phobius"/>
    </source>
</evidence>
<sequence length="143" mass="16021">MQLPLFITVNLINVFTLLMFLSRVKWPKVEILFGTATIILAIPAAIIGVLNLSGSSNFFLWFPAILYALWAMFALVVDYLLKIEFRNPAKPSILVPFLILFYFSISGMAAGFYRINLYLWLVSGATSLLNLYGAYYAGKHGKG</sequence>
<proteinExistence type="predicted"/>
<dbReference type="RefSeq" id="WP_169698304.1">
    <property type="nucleotide sequence ID" value="NZ_LS974202.1"/>
</dbReference>
<keyword evidence="3" id="KW-1185">Reference proteome</keyword>
<dbReference type="KEGG" id="minf:MESINF_0420"/>
<feature type="transmembrane region" description="Helical" evidence="1">
    <location>
        <begin position="58"/>
        <end position="81"/>
    </location>
</feature>
<evidence type="ECO:0000313" key="2">
    <source>
        <dbReference type="EMBL" id="SSC11869.1"/>
    </source>
</evidence>
<reference evidence="2 3" key="1">
    <citation type="submission" date="2017-01" db="EMBL/GenBank/DDBJ databases">
        <authorList>
            <person name="Erauso G."/>
        </authorList>
    </citation>
    <scope>NUCLEOTIDE SEQUENCE [LARGE SCALE GENOMIC DNA]</scope>
    <source>
        <strain evidence="2">MESINF1</strain>
    </source>
</reference>
<protein>
    <submittedName>
        <fullName evidence="2">Uncharacterized protein</fullName>
    </submittedName>
</protein>
<accession>A0A7Z7LD49</accession>
<feature type="transmembrane region" description="Helical" evidence="1">
    <location>
        <begin position="6"/>
        <end position="24"/>
    </location>
</feature>
<feature type="transmembrane region" description="Helical" evidence="1">
    <location>
        <begin position="93"/>
        <end position="112"/>
    </location>
</feature>
<dbReference type="EMBL" id="LS974202">
    <property type="protein sequence ID" value="SSC11869.1"/>
    <property type="molecule type" value="Genomic_DNA"/>
</dbReference>
<keyword evidence="1" id="KW-1133">Transmembrane helix</keyword>
<keyword evidence="1" id="KW-0812">Transmembrane</keyword>
<evidence type="ECO:0000313" key="3">
    <source>
        <dbReference type="Proteomes" id="UP000250796"/>
    </source>
</evidence>
<name>A0A7Z7LD49_9BACT</name>
<dbReference type="AlphaFoldDB" id="A0A7Z7LD49"/>
<keyword evidence="1" id="KW-0472">Membrane</keyword>
<organism evidence="2 3">
    <name type="scientific">Mesotoga infera</name>
    <dbReference type="NCBI Taxonomy" id="1236046"/>
    <lineage>
        <taxon>Bacteria</taxon>
        <taxon>Thermotogati</taxon>
        <taxon>Thermotogota</taxon>
        <taxon>Thermotogae</taxon>
        <taxon>Kosmotogales</taxon>
        <taxon>Kosmotogaceae</taxon>
        <taxon>Mesotoga</taxon>
    </lineage>
</organism>
<feature type="transmembrane region" description="Helical" evidence="1">
    <location>
        <begin position="31"/>
        <end position="52"/>
    </location>
</feature>
<feature type="transmembrane region" description="Helical" evidence="1">
    <location>
        <begin position="118"/>
        <end position="137"/>
    </location>
</feature>
<gene>
    <name evidence="2" type="ORF">MESINF_0420</name>
</gene>